<dbReference type="EMBL" id="CDNC01000001">
    <property type="protein sequence ID" value="CEM60540.1"/>
    <property type="molecule type" value="Genomic_DNA"/>
</dbReference>
<protein>
    <submittedName>
        <fullName evidence="1">Uncharacterized protein</fullName>
    </submittedName>
</protein>
<name>A0A0B7GUB8_TREPH</name>
<accession>A0A0B7GUB8</accession>
<dbReference type="RefSeq" id="WP_044634249.1">
    <property type="nucleotide sequence ID" value="NZ_CDNC01000001.1"/>
</dbReference>
<gene>
    <name evidence="1" type="ORF">TPHV1_10208</name>
</gene>
<evidence type="ECO:0000313" key="2">
    <source>
        <dbReference type="Proteomes" id="UP000042527"/>
    </source>
</evidence>
<reference evidence="2" key="1">
    <citation type="submission" date="2015-01" db="EMBL/GenBank/DDBJ databases">
        <authorList>
            <person name="Manzoor Shahid"/>
            <person name="Zubair Saima"/>
        </authorList>
    </citation>
    <scope>NUCLEOTIDE SEQUENCE [LARGE SCALE GENOMIC DNA]</scope>
    <source>
        <strain evidence="2">V1</strain>
    </source>
</reference>
<dbReference type="Proteomes" id="UP000042527">
    <property type="component" value="Unassembled WGS sequence"/>
</dbReference>
<sequence>MAAMVDKFAHITIGMTREQIAGEMDRVINDADIQKLVQGKSAQPAIGEMGGQAATSGDDEIIRF</sequence>
<evidence type="ECO:0000313" key="1">
    <source>
        <dbReference type="EMBL" id="CEM60540.1"/>
    </source>
</evidence>
<dbReference type="AlphaFoldDB" id="A0A0B7GUB8"/>
<keyword evidence="2" id="KW-1185">Reference proteome</keyword>
<proteinExistence type="predicted"/>
<organism evidence="1 2">
    <name type="scientific">Treponema phagedenis</name>
    <dbReference type="NCBI Taxonomy" id="162"/>
    <lineage>
        <taxon>Bacteria</taxon>
        <taxon>Pseudomonadati</taxon>
        <taxon>Spirochaetota</taxon>
        <taxon>Spirochaetia</taxon>
        <taxon>Spirochaetales</taxon>
        <taxon>Treponemataceae</taxon>
        <taxon>Treponema</taxon>
    </lineage>
</organism>